<feature type="compositionally biased region" description="Polar residues" evidence="10">
    <location>
        <begin position="459"/>
        <end position="471"/>
    </location>
</feature>
<evidence type="ECO:0000256" key="2">
    <source>
        <dbReference type="ARBA" id="ARBA00022664"/>
    </source>
</evidence>
<evidence type="ECO:0000256" key="9">
    <source>
        <dbReference type="SAM" id="Coils"/>
    </source>
</evidence>
<dbReference type="Gene3D" id="1.10.10.440">
    <property type="entry name" value="FF domain"/>
    <property type="match status" value="5"/>
</dbReference>
<dbReference type="Pfam" id="PF01846">
    <property type="entry name" value="FF"/>
    <property type="match status" value="5"/>
</dbReference>
<dbReference type="GO" id="GO:0071004">
    <property type="term" value="C:U2-type prespliceosome"/>
    <property type="evidence" value="ECO:0007669"/>
    <property type="project" value="TreeGrafter"/>
</dbReference>
<accession>A0AAD3SMS3</accession>
<dbReference type="Pfam" id="PF00397">
    <property type="entry name" value="WW"/>
    <property type="match status" value="2"/>
</dbReference>
<dbReference type="SMART" id="SM00441">
    <property type="entry name" value="FF"/>
    <property type="match status" value="5"/>
</dbReference>
<feature type="domain" description="WW" evidence="11">
    <location>
        <begin position="304"/>
        <end position="337"/>
    </location>
</feature>
<comment type="subcellular location">
    <subcellularLocation>
        <location evidence="1">Nucleus</location>
    </subcellularLocation>
</comment>
<dbReference type="PROSITE" id="PS50020">
    <property type="entry name" value="WW_DOMAIN_2"/>
    <property type="match status" value="2"/>
</dbReference>
<evidence type="ECO:0000259" key="12">
    <source>
        <dbReference type="PROSITE" id="PS51676"/>
    </source>
</evidence>
<keyword evidence="4" id="KW-0508">mRNA splicing</keyword>
<dbReference type="InterPro" id="IPR002713">
    <property type="entry name" value="FF_domain"/>
</dbReference>
<dbReference type="PANTHER" id="PTHR11864">
    <property type="entry name" value="PRE-MRNA-PROCESSING PROTEIN PRP40"/>
    <property type="match status" value="1"/>
</dbReference>
<dbReference type="InterPro" id="IPR036517">
    <property type="entry name" value="FF_domain_sf"/>
</dbReference>
<feature type="compositionally biased region" description="Polar residues" evidence="10">
    <location>
        <begin position="248"/>
        <end position="265"/>
    </location>
</feature>
<feature type="domain" description="FF" evidence="12">
    <location>
        <begin position="738"/>
        <end position="801"/>
    </location>
</feature>
<comment type="similarity">
    <text evidence="7">Belongs to the PRPF40 family.</text>
</comment>
<feature type="compositionally biased region" description="Acidic residues" evidence="10">
    <location>
        <begin position="1072"/>
        <end position="1082"/>
    </location>
</feature>
<feature type="compositionally biased region" description="Pro residues" evidence="10">
    <location>
        <begin position="71"/>
        <end position="80"/>
    </location>
</feature>
<evidence type="ECO:0000256" key="3">
    <source>
        <dbReference type="ARBA" id="ARBA00022737"/>
    </source>
</evidence>
<evidence type="ECO:0000256" key="1">
    <source>
        <dbReference type="ARBA" id="ARBA00004123"/>
    </source>
</evidence>
<evidence type="ECO:0000256" key="7">
    <source>
        <dbReference type="ARBA" id="ARBA00061317"/>
    </source>
</evidence>
<dbReference type="SMART" id="SM00456">
    <property type="entry name" value="WW"/>
    <property type="match status" value="2"/>
</dbReference>
<feature type="coiled-coil region" evidence="9">
    <location>
        <begin position="711"/>
        <end position="749"/>
    </location>
</feature>
<comment type="function">
    <text evidence="6">Binds the phosphorylated C-terminal domain (CTD) of the largest subunit of RNA polymerase II and functions as a scaffold for RNA processing machineries. May be involved in pre-mRNA splicing.</text>
</comment>
<gene>
    <name evidence="13" type="ORF">Nepgr_015420</name>
</gene>
<dbReference type="GO" id="GO:0070063">
    <property type="term" value="F:RNA polymerase binding"/>
    <property type="evidence" value="ECO:0007669"/>
    <property type="project" value="UniProtKB-ARBA"/>
</dbReference>
<dbReference type="FunFam" id="1.10.10.440:FF:000013">
    <property type="entry name" value="pre-mRNA-processing protein 40A isoform X1"/>
    <property type="match status" value="1"/>
</dbReference>
<comment type="subunit">
    <text evidence="8">Interacts (via the WW domains) with the phosphorylated C-terminal domain of NRPB1 (via CTD domain).</text>
</comment>
<feature type="region of interest" description="Disordered" evidence="10">
    <location>
        <begin position="446"/>
        <end position="476"/>
    </location>
</feature>
<dbReference type="EMBL" id="BSYO01000013">
    <property type="protein sequence ID" value="GMH13579.1"/>
    <property type="molecule type" value="Genomic_DNA"/>
</dbReference>
<evidence type="ECO:0008006" key="15">
    <source>
        <dbReference type="Google" id="ProtNLM"/>
    </source>
</evidence>
<evidence type="ECO:0000256" key="8">
    <source>
        <dbReference type="ARBA" id="ARBA00064817"/>
    </source>
</evidence>
<dbReference type="FunFam" id="1.10.10.440:FF:000026">
    <property type="entry name" value="Pre-mRNA-processing protein 40A"/>
    <property type="match status" value="1"/>
</dbReference>
<dbReference type="InterPro" id="IPR036020">
    <property type="entry name" value="WW_dom_sf"/>
</dbReference>
<feature type="region of interest" description="Disordered" evidence="10">
    <location>
        <begin position="181"/>
        <end position="211"/>
    </location>
</feature>
<evidence type="ECO:0000256" key="4">
    <source>
        <dbReference type="ARBA" id="ARBA00023187"/>
    </source>
</evidence>
<feature type="compositionally biased region" description="Basic and acidic residues" evidence="10">
    <location>
        <begin position="1061"/>
        <end position="1071"/>
    </location>
</feature>
<dbReference type="PROSITE" id="PS01159">
    <property type="entry name" value="WW_DOMAIN_1"/>
    <property type="match status" value="1"/>
</dbReference>
<dbReference type="AlphaFoldDB" id="A0AAD3SMS3"/>
<reference evidence="13" key="1">
    <citation type="submission" date="2023-05" db="EMBL/GenBank/DDBJ databases">
        <title>Nepenthes gracilis genome sequencing.</title>
        <authorList>
            <person name="Fukushima K."/>
        </authorList>
    </citation>
    <scope>NUCLEOTIDE SEQUENCE</scope>
    <source>
        <strain evidence="13">SING2019-196</strain>
    </source>
</reference>
<evidence type="ECO:0000313" key="13">
    <source>
        <dbReference type="EMBL" id="GMH13579.1"/>
    </source>
</evidence>
<dbReference type="GO" id="GO:0045292">
    <property type="term" value="P:mRNA cis splicing, via spliceosome"/>
    <property type="evidence" value="ECO:0007669"/>
    <property type="project" value="InterPro"/>
</dbReference>
<feature type="compositionally biased region" description="Basic residues" evidence="10">
    <location>
        <begin position="1025"/>
        <end position="1036"/>
    </location>
</feature>
<dbReference type="Pfam" id="PF25432">
    <property type="entry name" value="FF_PRPF40A"/>
    <property type="match status" value="1"/>
</dbReference>
<keyword evidence="9" id="KW-0175">Coiled coil</keyword>
<dbReference type="SUPFAM" id="SSF51045">
    <property type="entry name" value="WW domain"/>
    <property type="match status" value="2"/>
</dbReference>
<feature type="domain" description="WW" evidence="11">
    <location>
        <begin position="263"/>
        <end position="296"/>
    </location>
</feature>
<evidence type="ECO:0000256" key="5">
    <source>
        <dbReference type="ARBA" id="ARBA00023242"/>
    </source>
</evidence>
<dbReference type="InterPro" id="IPR039726">
    <property type="entry name" value="Prp40-like"/>
</dbReference>
<evidence type="ECO:0000256" key="6">
    <source>
        <dbReference type="ARBA" id="ARBA00056384"/>
    </source>
</evidence>
<keyword evidence="3" id="KW-0677">Repeat</keyword>
<feature type="region of interest" description="Disordered" evidence="10">
    <location>
        <begin position="229"/>
        <end position="272"/>
    </location>
</feature>
<feature type="domain" description="FF" evidence="12">
    <location>
        <begin position="659"/>
        <end position="720"/>
    </location>
</feature>
<evidence type="ECO:0000256" key="10">
    <source>
        <dbReference type="SAM" id="MobiDB-lite"/>
    </source>
</evidence>
<name>A0AAD3SMS3_NEPGR</name>
<keyword evidence="14" id="KW-1185">Reference proteome</keyword>
<dbReference type="PANTHER" id="PTHR11864:SF0">
    <property type="entry name" value="PRP40 PRE-MRNA PROCESSING FACTOR 40 HOMOLOG A (YEAST)"/>
    <property type="match status" value="1"/>
</dbReference>
<dbReference type="FunFam" id="1.10.10.440:FF:000022">
    <property type="entry name" value="Pre-mRNA-processing protein 40A"/>
    <property type="match status" value="1"/>
</dbReference>
<feature type="coiled-coil region" evidence="9">
    <location>
        <begin position="584"/>
        <end position="611"/>
    </location>
</feature>
<comment type="caution">
    <text evidence="13">The sequence shown here is derived from an EMBL/GenBank/DDBJ whole genome shotgun (WGS) entry which is preliminary data.</text>
</comment>
<feature type="region of interest" description="Disordered" evidence="10">
    <location>
        <begin position="64"/>
        <end position="83"/>
    </location>
</feature>
<dbReference type="Gene3D" id="2.20.70.10">
    <property type="match status" value="2"/>
</dbReference>
<feature type="compositionally biased region" description="Basic and acidic residues" evidence="10">
    <location>
        <begin position="936"/>
        <end position="974"/>
    </location>
</feature>
<dbReference type="FunFam" id="1.10.10.440:FF:000019">
    <property type="entry name" value="Pre-mRNA-processing protein 40A"/>
    <property type="match status" value="1"/>
</dbReference>
<proteinExistence type="inferred from homology"/>
<dbReference type="CDD" id="cd00201">
    <property type="entry name" value="WW"/>
    <property type="match status" value="2"/>
</dbReference>
<feature type="region of interest" description="Disordered" evidence="10">
    <location>
        <begin position="1"/>
        <end position="48"/>
    </location>
</feature>
<evidence type="ECO:0000259" key="11">
    <source>
        <dbReference type="PROSITE" id="PS50020"/>
    </source>
</evidence>
<keyword evidence="2" id="KW-0507">mRNA processing</keyword>
<feature type="coiled-coil region" evidence="9">
    <location>
        <begin position="792"/>
        <end position="819"/>
    </location>
</feature>
<feature type="domain" description="FF" evidence="12">
    <location>
        <begin position="531"/>
        <end position="585"/>
    </location>
</feature>
<dbReference type="Proteomes" id="UP001279734">
    <property type="component" value="Unassembled WGS sequence"/>
</dbReference>
<dbReference type="GO" id="GO:0003723">
    <property type="term" value="F:RNA binding"/>
    <property type="evidence" value="ECO:0007669"/>
    <property type="project" value="TreeGrafter"/>
</dbReference>
<feature type="compositionally biased region" description="Polar residues" evidence="10">
    <location>
        <begin position="188"/>
        <end position="211"/>
    </location>
</feature>
<sequence length="1082" mass="121330">MSNNPPFAGVPGPPLRPPMVGAVGPPLNLPPPMPSQFRPMVPVHPPQQFVPPPAQQYQPVGPGISAMNIGLPPPPPPPQAPHVQFSQSMQLAPARPVPPSHLPPMSQAVPLSTVQTSRPIASGVPQPPQTMQVPSYIPVPGNQGMRPPPSYTFVPSSYVQPHLNINMVAQYQSVPQMSPLNIHAAGQPSESHSTASVTPMQPSGQPPSVSASTNLAGIVTVQPMLSSGSQNAASVTPVQPRGQPPSVPVSTNLAENVQPKSSGRPSSDWLEHSSADGRRYYFNKKTRQSTWEKPLELMTPIERADATTDWKEYTSPDGRKYYYNKISKQSKWTIPEDLKRAREQADKLSAIETQAEAATNSEAPASAAATSASATTAATAAAFSSVKTPSDADAASCIPSMAVSSPVSVAPVASAGFPAVATSGLSPLPVRDSVFQANAVEVQSPAETLPGSAAGGDVSGSTKMPNASIDTTRLPLGISNTPTAKEAVDSGQIATVQDAEEANQSSGVAGKVNFAVSDEKATEQELVYPSKLEAKNAFKALLESANVESDWTWEQAMRVIINDKRYGALRTLGERKQAFNEYLSQRKKQEAEERRTKHKKAREEFRKMLEECDVLTSATKWSKIVSMFGDDERFKAVERARDREDLFDDYMAELEKKERAKAAEEHKRNVMEYRKFLESCDFIKASSQWRKVQDRLEADERCSRLEKVDRLEIFQEYLRDLEEEEEEQRKIQKEEVRKAERKNRDEFRKLMEEHVAEGTLTAKTHWREYHSKVKDLLAYLAVSSNSSGSTPKELFEDVAEELQKQYEEDKARIKDAVKLEKVALSSTWTLEDLKDAIEKEISSPPITQTNLKLVFDELLERVREREGKEAKKRKRLGDEFFNLLCSLKDITASSKWEDCVPLFEDCEEYRCIGEEAFLKQIFEEYVTQLKEKEKDRERKWKEDKARKEKEKRSKERKEKDRRREKERLKEQVEKDEADSDNPDFNERSVSSENRNSGKDKKHRKRHQDADEDASLGKNVKDHSRSSHKHSGDRKRSKQTEQYVDDPESDDESRHKRHKREQRNGSRRKAEVEELEDGELGNW</sequence>
<dbReference type="FunFam" id="1.10.10.440:FF:000024">
    <property type="entry name" value="Pre-mRNA-processing protein 40A"/>
    <property type="match status" value="1"/>
</dbReference>
<evidence type="ECO:0000313" key="14">
    <source>
        <dbReference type="Proteomes" id="UP001279734"/>
    </source>
</evidence>
<dbReference type="InterPro" id="IPR001202">
    <property type="entry name" value="WW_dom"/>
</dbReference>
<dbReference type="SUPFAM" id="SSF81698">
    <property type="entry name" value="FF domain"/>
    <property type="match status" value="5"/>
</dbReference>
<organism evidence="13 14">
    <name type="scientific">Nepenthes gracilis</name>
    <name type="common">Slender pitcher plant</name>
    <dbReference type="NCBI Taxonomy" id="150966"/>
    <lineage>
        <taxon>Eukaryota</taxon>
        <taxon>Viridiplantae</taxon>
        <taxon>Streptophyta</taxon>
        <taxon>Embryophyta</taxon>
        <taxon>Tracheophyta</taxon>
        <taxon>Spermatophyta</taxon>
        <taxon>Magnoliopsida</taxon>
        <taxon>eudicotyledons</taxon>
        <taxon>Gunneridae</taxon>
        <taxon>Pentapetalae</taxon>
        <taxon>Caryophyllales</taxon>
        <taxon>Nepenthaceae</taxon>
        <taxon>Nepenthes</taxon>
    </lineage>
</organism>
<feature type="domain" description="FF" evidence="12">
    <location>
        <begin position="597"/>
        <end position="653"/>
    </location>
</feature>
<protein>
    <recommendedName>
        <fullName evidence="15">Pre-mRNA-processing protein 40A</fullName>
    </recommendedName>
</protein>
<dbReference type="GO" id="GO:0005685">
    <property type="term" value="C:U1 snRNP"/>
    <property type="evidence" value="ECO:0007669"/>
    <property type="project" value="TreeGrafter"/>
</dbReference>
<keyword evidence="5" id="KW-0539">Nucleus</keyword>
<dbReference type="PROSITE" id="PS51676">
    <property type="entry name" value="FF"/>
    <property type="match status" value="4"/>
</dbReference>
<feature type="region of interest" description="Disordered" evidence="10">
    <location>
        <begin position="936"/>
        <end position="1082"/>
    </location>
</feature>